<organism evidence="2 3">
    <name type="scientific">Curtobacterium flaccumfaciens</name>
    <dbReference type="NCBI Taxonomy" id="2035"/>
    <lineage>
        <taxon>Bacteria</taxon>
        <taxon>Bacillati</taxon>
        <taxon>Actinomycetota</taxon>
        <taxon>Actinomycetes</taxon>
        <taxon>Micrococcales</taxon>
        <taxon>Microbacteriaceae</taxon>
        <taxon>Curtobacterium</taxon>
    </lineage>
</organism>
<evidence type="ECO:0000313" key="2">
    <source>
        <dbReference type="EMBL" id="TDN46631.1"/>
    </source>
</evidence>
<dbReference type="Pfam" id="PF18593">
    <property type="entry name" value="CdiI_2"/>
    <property type="match status" value="1"/>
</dbReference>
<dbReference type="AlphaFoldDB" id="A0A4R6DNT8"/>
<accession>A0A4R6DNT8</accession>
<dbReference type="EMBL" id="SNVW01000001">
    <property type="protein sequence ID" value="TDN46631.1"/>
    <property type="molecule type" value="Genomic_DNA"/>
</dbReference>
<dbReference type="Proteomes" id="UP000295764">
    <property type="component" value="Unassembled WGS sequence"/>
</dbReference>
<dbReference type="RefSeq" id="WP_133518475.1">
    <property type="nucleotide sequence ID" value="NZ_SNVW01000001.1"/>
</dbReference>
<protein>
    <recommendedName>
        <fullName evidence="1">CdiI immunity protein domain-containing protein</fullName>
    </recommendedName>
</protein>
<proteinExistence type="predicted"/>
<sequence>MDRHDFLREVAGRAPEFKSLLAAEFNYDWELDWPDVESVLVHDLDSASYSENEQYRDELDYLLNALPTEGDADEFFKFVGSGLSPKVDLGKSARAWMVELRDRVDKNCAIKEGDAR</sequence>
<reference evidence="2 3" key="1">
    <citation type="submission" date="2019-03" db="EMBL/GenBank/DDBJ databases">
        <title>Genomic analyses of the natural microbiome of Caenorhabditis elegans.</title>
        <authorList>
            <person name="Samuel B."/>
        </authorList>
    </citation>
    <scope>NUCLEOTIDE SEQUENCE [LARGE SCALE GENOMIC DNA]</scope>
    <source>
        <strain evidence="2 3">JUb65</strain>
    </source>
</reference>
<gene>
    <name evidence="2" type="ORF">EDF64_101498</name>
</gene>
<comment type="caution">
    <text evidence="2">The sequence shown here is derived from an EMBL/GenBank/DDBJ whole genome shotgun (WGS) entry which is preliminary data.</text>
</comment>
<evidence type="ECO:0000313" key="3">
    <source>
        <dbReference type="Proteomes" id="UP000295764"/>
    </source>
</evidence>
<evidence type="ECO:0000259" key="1">
    <source>
        <dbReference type="Pfam" id="PF18593"/>
    </source>
</evidence>
<dbReference type="OrthoDB" id="5019295at2"/>
<feature type="domain" description="CdiI immunity protein" evidence="1">
    <location>
        <begin position="14"/>
        <end position="103"/>
    </location>
</feature>
<name>A0A4R6DNT8_9MICO</name>
<dbReference type="InterPro" id="IPR041129">
    <property type="entry name" value="CdiI_2"/>
</dbReference>